<dbReference type="Proteomes" id="UP001271648">
    <property type="component" value="Unassembled WGS sequence"/>
</dbReference>
<evidence type="ECO:0000313" key="4">
    <source>
        <dbReference type="EMBL" id="MDW0117222.1"/>
    </source>
</evidence>
<feature type="domain" description="N-acetyltransferase" evidence="3">
    <location>
        <begin position="8"/>
        <end position="151"/>
    </location>
</feature>
<dbReference type="CDD" id="cd04301">
    <property type="entry name" value="NAT_SF"/>
    <property type="match status" value="1"/>
</dbReference>
<evidence type="ECO:0000313" key="5">
    <source>
        <dbReference type="Proteomes" id="UP001271648"/>
    </source>
</evidence>
<dbReference type="PANTHER" id="PTHR43420">
    <property type="entry name" value="ACETYLTRANSFERASE"/>
    <property type="match status" value="1"/>
</dbReference>
<protein>
    <submittedName>
        <fullName evidence="4">GNAT family N-acetyltransferase</fullName>
        <ecNumber evidence="4">2.3.1.-</ecNumber>
    </submittedName>
</protein>
<dbReference type="PANTHER" id="PTHR43420:SF31">
    <property type="entry name" value="ACETYLTRANSFERASE"/>
    <property type="match status" value="1"/>
</dbReference>
<dbReference type="PROSITE" id="PS51186">
    <property type="entry name" value="GNAT"/>
    <property type="match status" value="1"/>
</dbReference>
<keyword evidence="2 4" id="KW-0012">Acyltransferase</keyword>
<dbReference type="InterPro" id="IPR016181">
    <property type="entry name" value="Acyl_CoA_acyltransferase"/>
</dbReference>
<gene>
    <name evidence="4" type="ORF">QTL97_09760</name>
</gene>
<dbReference type="GO" id="GO:0016747">
    <property type="term" value="F:acyltransferase activity, transferring groups other than amino-acyl groups"/>
    <property type="evidence" value="ECO:0007669"/>
    <property type="project" value="InterPro"/>
</dbReference>
<evidence type="ECO:0000259" key="3">
    <source>
        <dbReference type="PROSITE" id="PS51186"/>
    </source>
</evidence>
<evidence type="ECO:0000256" key="1">
    <source>
        <dbReference type="ARBA" id="ARBA00022679"/>
    </source>
</evidence>
<evidence type="ECO:0000256" key="2">
    <source>
        <dbReference type="ARBA" id="ARBA00023315"/>
    </source>
</evidence>
<name>A0AAW9A776_9BACL</name>
<accession>A0AAW9A776</accession>
<keyword evidence="5" id="KW-1185">Reference proteome</keyword>
<dbReference type="AlphaFoldDB" id="A0AAW9A776"/>
<sequence length="293" mass="34271">MGELQFIQDYRDSEQHRESFFQLANSVFGLKFKRWYHHGFWGNGYIPFSYVVDDKVVANVSINIIDLIIEGEQKRALQVGTVMTHPDYRNRGLSKSLMNKVLEEYEHTYDFMYLFANDSVLDFYPKFGFEIVDEYQFSINFSSNQKSKNKPRKLNITNVDDINFIFEFAKERVPVSDRFSTGNSQGILMYYCLNVFCNDIYYLGSEDVIIIFKEEENQIDIFDIISKQKKDINNILIEILGEGSKKIVFHYTPDYKGLIFESNLIKGDGTLFVKTSGNNYFPKYVKHPITSEA</sequence>
<dbReference type="InterPro" id="IPR000182">
    <property type="entry name" value="GNAT_dom"/>
</dbReference>
<dbReference type="EMBL" id="JAUBDJ010000005">
    <property type="protein sequence ID" value="MDW0117222.1"/>
    <property type="molecule type" value="Genomic_DNA"/>
</dbReference>
<organism evidence="4 5">
    <name type="scientific">Sporosarcina thermotolerans</name>
    <dbReference type="NCBI Taxonomy" id="633404"/>
    <lineage>
        <taxon>Bacteria</taxon>
        <taxon>Bacillati</taxon>
        <taxon>Bacillota</taxon>
        <taxon>Bacilli</taxon>
        <taxon>Bacillales</taxon>
        <taxon>Caryophanaceae</taxon>
        <taxon>Sporosarcina</taxon>
    </lineage>
</organism>
<dbReference type="RefSeq" id="WP_317940710.1">
    <property type="nucleotide sequence ID" value="NZ_JAUBDJ010000005.1"/>
</dbReference>
<dbReference type="SUPFAM" id="SSF55729">
    <property type="entry name" value="Acyl-CoA N-acyltransferases (Nat)"/>
    <property type="match status" value="1"/>
</dbReference>
<comment type="caution">
    <text evidence="4">The sequence shown here is derived from an EMBL/GenBank/DDBJ whole genome shotgun (WGS) entry which is preliminary data.</text>
</comment>
<proteinExistence type="predicted"/>
<dbReference type="Pfam" id="PF13527">
    <property type="entry name" value="Acetyltransf_9"/>
    <property type="match status" value="1"/>
</dbReference>
<dbReference type="InterPro" id="IPR050680">
    <property type="entry name" value="YpeA/RimI_acetyltransf"/>
</dbReference>
<reference evidence="4 5" key="1">
    <citation type="submission" date="2023-06" db="EMBL/GenBank/DDBJ databases">
        <title>Sporosarcina sp. nov., isolated from Korean traditional fermented seafood 'Jeotgal'.</title>
        <authorList>
            <person name="Yang A.I."/>
            <person name="Shin N.-R."/>
        </authorList>
    </citation>
    <scope>NUCLEOTIDE SEQUENCE [LARGE SCALE GENOMIC DNA]</scope>
    <source>
        <strain evidence="4 5">KCTC43456</strain>
    </source>
</reference>
<dbReference type="EC" id="2.3.1.-" evidence="4"/>
<dbReference type="Gene3D" id="3.40.630.30">
    <property type="match status" value="1"/>
</dbReference>
<keyword evidence="1 4" id="KW-0808">Transferase</keyword>